<dbReference type="GO" id="GO:0005886">
    <property type="term" value="C:plasma membrane"/>
    <property type="evidence" value="ECO:0007669"/>
    <property type="project" value="UniProtKB-SubCell"/>
</dbReference>
<evidence type="ECO:0000256" key="2">
    <source>
        <dbReference type="ARBA" id="ARBA00022448"/>
    </source>
</evidence>
<accession>A0A8T8HZ84</accession>
<dbReference type="AlphaFoldDB" id="A0A8T8HZ84"/>
<evidence type="ECO:0000256" key="1">
    <source>
        <dbReference type="ARBA" id="ARBA00004651"/>
    </source>
</evidence>
<dbReference type="Gene3D" id="1.20.1250.20">
    <property type="entry name" value="MFS general substrate transporter like domains"/>
    <property type="match status" value="1"/>
</dbReference>
<evidence type="ECO:0000313" key="9">
    <source>
        <dbReference type="EMBL" id="MBM7814795.1"/>
    </source>
</evidence>
<keyword evidence="5 7" id="KW-1133">Transmembrane helix</keyword>
<evidence type="ECO:0000313" key="10">
    <source>
        <dbReference type="EMBL" id="QTR03064.1"/>
    </source>
</evidence>
<proteinExistence type="predicted"/>
<keyword evidence="3" id="KW-1003">Cell membrane</keyword>
<feature type="transmembrane region" description="Helical" evidence="7">
    <location>
        <begin position="301"/>
        <end position="318"/>
    </location>
</feature>
<keyword evidence="2" id="KW-0813">Transport</keyword>
<evidence type="ECO:0000256" key="4">
    <source>
        <dbReference type="ARBA" id="ARBA00022692"/>
    </source>
</evidence>
<feature type="transmembrane region" description="Helical" evidence="7">
    <location>
        <begin position="54"/>
        <end position="71"/>
    </location>
</feature>
<gene>
    <name evidence="10" type="ORF">J7S33_29515</name>
    <name evidence="9" type="ORF">JOE68_005660</name>
</gene>
<organism evidence="10 11">
    <name type="scientific">Saccharothrix algeriensis</name>
    <dbReference type="NCBI Taxonomy" id="173560"/>
    <lineage>
        <taxon>Bacteria</taxon>
        <taxon>Bacillati</taxon>
        <taxon>Actinomycetota</taxon>
        <taxon>Actinomycetes</taxon>
        <taxon>Pseudonocardiales</taxon>
        <taxon>Pseudonocardiaceae</taxon>
        <taxon>Saccharothrix</taxon>
    </lineage>
</organism>
<protein>
    <submittedName>
        <fullName evidence="9">EmrB/QacA subfamily drug resistance transporter</fullName>
    </submittedName>
    <submittedName>
        <fullName evidence="10">MFS transporter</fullName>
    </submittedName>
</protein>
<feature type="transmembrane region" description="Helical" evidence="7">
    <location>
        <begin position="12"/>
        <end position="34"/>
    </location>
</feature>
<evidence type="ECO:0000313" key="12">
    <source>
        <dbReference type="Proteomes" id="UP001195724"/>
    </source>
</evidence>
<evidence type="ECO:0000259" key="8">
    <source>
        <dbReference type="PROSITE" id="PS50850"/>
    </source>
</evidence>
<dbReference type="InterPro" id="IPR011701">
    <property type="entry name" value="MFS"/>
</dbReference>
<feature type="domain" description="Major facilitator superfamily (MFS) profile" evidence="8">
    <location>
        <begin position="12"/>
        <end position="448"/>
    </location>
</feature>
<feature type="transmembrane region" description="Helical" evidence="7">
    <location>
        <begin position="396"/>
        <end position="417"/>
    </location>
</feature>
<evidence type="ECO:0000256" key="5">
    <source>
        <dbReference type="ARBA" id="ARBA00022989"/>
    </source>
</evidence>
<feature type="transmembrane region" description="Helical" evidence="7">
    <location>
        <begin position="136"/>
        <end position="154"/>
    </location>
</feature>
<dbReference type="InterPro" id="IPR036259">
    <property type="entry name" value="MFS_trans_sf"/>
</dbReference>
<sequence>MTEPIPGRVWGIAAVTGAGAFMAMLDSTVVALAVEPVRADFGSTLPVVQWVFTGYLLALAGSLPASAWLGARHGHGRVWAAAVAVFVAASALCALAGSAGALVAARVVQGLAGGLMVPAGQAVLGVVARPDQLGRLFSALGAVIALGPALGPAVGGLLVEALSWRAVFWLNVPVGLAVLALAPRLVPGGRRDRTRRLDVVGLLALTPGLALLLYGATEVGAGAATGPAVAAVAAGGVLTAGFTRHATRTAAPLLDLSLLRRPVFATAATTAGLTGAALHGGLLALPLVLHARTGTDVGTTGFLLLATGAGTAVALYFAGWATDRWGAGPVAVAGAVALTATTAPLALLDRLPAPVLVADLVLRGGALAWAQLPAVTAAYTAVTAERMGDATTLVNIVQRLGAALGAAATAVLLSRGSAGDGPVWPFVALTALAAATIATASGLRRGSRAPDRGRPS</sequence>
<dbReference type="SUPFAM" id="SSF103473">
    <property type="entry name" value="MFS general substrate transporter"/>
    <property type="match status" value="1"/>
</dbReference>
<feature type="transmembrane region" description="Helical" evidence="7">
    <location>
        <begin position="111"/>
        <end position="129"/>
    </location>
</feature>
<evidence type="ECO:0000256" key="3">
    <source>
        <dbReference type="ARBA" id="ARBA00022475"/>
    </source>
</evidence>
<feature type="transmembrane region" description="Helical" evidence="7">
    <location>
        <begin position="360"/>
        <end position="384"/>
    </location>
</feature>
<feature type="transmembrane region" description="Helical" evidence="7">
    <location>
        <begin position="197"/>
        <end position="216"/>
    </location>
</feature>
<keyword evidence="6 7" id="KW-0472">Membrane</keyword>
<evidence type="ECO:0000256" key="7">
    <source>
        <dbReference type="SAM" id="Phobius"/>
    </source>
</evidence>
<keyword evidence="12" id="KW-1185">Reference proteome</keyword>
<reference evidence="9 12" key="1">
    <citation type="submission" date="2021-01" db="EMBL/GenBank/DDBJ databases">
        <title>Sequencing the genomes of 1000 actinobacteria strains.</title>
        <authorList>
            <person name="Klenk H.-P."/>
        </authorList>
    </citation>
    <scope>NUCLEOTIDE SEQUENCE [LARGE SCALE GENOMIC DNA]</scope>
    <source>
        <strain evidence="9 12">DSM 44581</strain>
    </source>
</reference>
<dbReference type="InterPro" id="IPR020846">
    <property type="entry name" value="MFS_dom"/>
</dbReference>
<dbReference type="PANTHER" id="PTHR42718">
    <property type="entry name" value="MAJOR FACILITATOR SUPERFAMILY MULTIDRUG TRANSPORTER MFSC"/>
    <property type="match status" value="1"/>
</dbReference>
<dbReference type="Pfam" id="PF07690">
    <property type="entry name" value="MFS_1"/>
    <property type="match status" value="1"/>
</dbReference>
<dbReference type="Proteomes" id="UP000671828">
    <property type="component" value="Chromosome"/>
</dbReference>
<feature type="transmembrane region" description="Helical" evidence="7">
    <location>
        <begin position="330"/>
        <end position="348"/>
    </location>
</feature>
<dbReference type="RefSeq" id="WP_204845394.1">
    <property type="nucleotide sequence ID" value="NZ_JAFBCL010000001.1"/>
</dbReference>
<reference evidence="10" key="2">
    <citation type="submission" date="2021-04" db="EMBL/GenBank/DDBJ databases">
        <title>Saccharothrix algeriensis WGS.</title>
        <authorList>
            <person name="Stuskova K."/>
            <person name="Hakalova E."/>
            <person name="Tebbal A.B."/>
            <person name="Eichmeier A."/>
        </authorList>
    </citation>
    <scope>NUCLEOTIDE SEQUENCE</scope>
    <source>
        <strain evidence="10">NRRL B-24137</strain>
    </source>
</reference>
<evidence type="ECO:0000313" key="11">
    <source>
        <dbReference type="Proteomes" id="UP000671828"/>
    </source>
</evidence>
<dbReference type="PANTHER" id="PTHR42718:SF46">
    <property type="entry name" value="BLR6921 PROTEIN"/>
    <property type="match status" value="1"/>
</dbReference>
<evidence type="ECO:0000256" key="6">
    <source>
        <dbReference type="ARBA" id="ARBA00023136"/>
    </source>
</evidence>
<dbReference type="EMBL" id="JAFBCL010000001">
    <property type="protein sequence ID" value="MBM7814795.1"/>
    <property type="molecule type" value="Genomic_DNA"/>
</dbReference>
<feature type="transmembrane region" description="Helical" evidence="7">
    <location>
        <begin position="78"/>
        <end position="105"/>
    </location>
</feature>
<dbReference type="GO" id="GO:0022857">
    <property type="term" value="F:transmembrane transporter activity"/>
    <property type="evidence" value="ECO:0007669"/>
    <property type="project" value="InterPro"/>
</dbReference>
<dbReference type="EMBL" id="CP072788">
    <property type="protein sequence ID" value="QTR03064.1"/>
    <property type="molecule type" value="Genomic_DNA"/>
</dbReference>
<comment type="subcellular location">
    <subcellularLocation>
        <location evidence="1">Cell membrane</location>
        <topology evidence="1">Multi-pass membrane protein</topology>
    </subcellularLocation>
</comment>
<name>A0A8T8HZ84_9PSEU</name>
<feature type="transmembrane region" description="Helical" evidence="7">
    <location>
        <begin position="423"/>
        <end position="443"/>
    </location>
</feature>
<keyword evidence="4 7" id="KW-0812">Transmembrane</keyword>
<feature type="transmembrane region" description="Helical" evidence="7">
    <location>
        <begin position="222"/>
        <end position="242"/>
    </location>
</feature>
<dbReference type="Proteomes" id="UP001195724">
    <property type="component" value="Unassembled WGS sequence"/>
</dbReference>
<feature type="transmembrane region" description="Helical" evidence="7">
    <location>
        <begin position="263"/>
        <end position="289"/>
    </location>
</feature>
<dbReference type="PROSITE" id="PS50850">
    <property type="entry name" value="MFS"/>
    <property type="match status" value="1"/>
</dbReference>
<feature type="transmembrane region" description="Helical" evidence="7">
    <location>
        <begin position="166"/>
        <end position="185"/>
    </location>
</feature>